<reference evidence="9" key="1">
    <citation type="journal article" date="2014" name="Int. J. Syst. Evol. Microbiol.">
        <title>Complete genome sequence of Corynebacterium casei LMG S-19264T (=DSM 44701T), isolated from a smear-ripened cheese.</title>
        <authorList>
            <consortium name="US DOE Joint Genome Institute (JGI-PGF)"/>
            <person name="Walter F."/>
            <person name="Albersmeier A."/>
            <person name="Kalinowski J."/>
            <person name="Ruckert C."/>
        </authorList>
    </citation>
    <scope>NUCLEOTIDE SEQUENCE</scope>
    <source>
        <strain evidence="9">VKM Ac-2007</strain>
    </source>
</reference>
<keyword evidence="3" id="KW-1003">Cell membrane</keyword>
<dbReference type="EMBL" id="BSEV01000034">
    <property type="protein sequence ID" value="GLK14628.1"/>
    <property type="molecule type" value="Genomic_DNA"/>
</dbReference>
<gene>
    <name evidence="9" type="primary">bmpA_1</name>
    <name evidence="9" type="ORF">GCM10017600_80400</name>
</gene>
<dbReference type="Gene3D" id="3.40.50.2300">
    <property type="match status" value="2"/>
</dbReference>
<evidence type="ECO:0000256" key="1">
    <source>
        <dbReference type="ARBA" id="ARBA00004193"/>
    </source>
</evidence>
<organism evidence="9 10">
    <name type="scientific">Streptosporangium carneum</name>
    <dbReference type="NCBI Taxonomy" id="47481"/>
    <lineage>
        <taxon>Bacteria</taxon>
        <taxon>Bacillati</taxon>
        <taxon>Actinomycetota</taxon>
        <taxon>Actinomycetes</taxon>
        <taxon>Streptosporangiales</taxon>
        <taxon>Streptosporangiaceae</taxon>
        <taxon>Streptosporangium</taxon>
    </lineage>
</organism>
<reference evidence="9" key="2">
    <citation type="submission" date="2023-01" db="EMBL/GenBank/DDBJ databases">
        <authorList>
            <person name="Sun Q."/>
            <person name="Evtushenko L."/>
        </authorList>
    </citation>
    <scope>NUCLEOTIDE SEQUENCE</scope>
    <source>
        <strain evidence="9">VKM Ac-2007</strain>
    </source>
</reference>
<evidence type="ECO:0000313" key="9">
    <source>
        <dbReference type="EMBL" id="GLK14628.1"/>
    </source>
</evidence>
<dbReference type="PANTHER" id="PTHR34296">
    <property type="entry name" value="TRANSCRIPTIONAL ACTIVATOR PROTEIN MED"/>
    <property type="match status" value="1"/>
</dbReference>
<feature type="signal peptide" evidence="7">
    <location>
        <begin position="1"/>
        <end position="21"/>
    </location>
</feature>
<comment type="caution">
    <text evidence="9">The sequence shown here is derived from an EMBL/GenBank/DDBJ whole genome shotgun (WGS) entry which is preliminary data.</text>
</comment>
<evidence type="ECO:0000256" key="6">
    <source>
        <dbReference type="ARBA" id="ARBA00023288"/>
    </source>
</evidence>
<evidence type="ECO:0000256" key="4">
    <source>
        <dbReference type="ARBA" id="ARBA00022729"/>
    </source>
</evidence>
<keyword evidence="5" id="KW-0472">Membrane</keyword>
<evidence type="ECO:0000256" key="3">
    <source>
        <dbReference type="ARBA" id="ARBA00022475"/>
    </source>
</evidence>
<proteinExistence type="inferred from homology"/>
<evidence type="ECO:0000256" key="2">
    <source>
        <dbReference type="ARBA" id="ARBA00008610"/>
    </source>
</evidence>
<feature type="chain" id="PRO_5040779545" evidence="7">
    <location>
        <begin position="22"/>
        <end position="346"/>
    </location>
</feature>
<dbReference type="Pfam" id="PF02608">
    <property type="entry name" value="Bmp"/>
    <property type="match status" value="1"/>
</dbReference>
<name>A0A9W6IAI4_9ACTN</name>
<dbReference type="GO" id="GO:0005886">
    <property type="term" value="C:plasma membrane"/>
    <property type="evidence" value="ECO:0007669"/>
    <property type="project" value="UniProtKB-SubCell"/>
</dbReference>
<sequence>MLRTLRTTVALTASLTTLALAGCTQSVPSANERPAGKASPKVGLLYAGGLGDFSYNDLAHLGLEKVEKDLGIPVKGVETKADATDGEKTQLVEALIDSGHDPIIGMTFSYSKVIDQAASRHPNVRFAVIDGDPTNQPNVSRLTFAVEQGSFLVGAAAALKSKTKRIGFVGGMESPEIQKFEAGYTAGAKKIDPGVDVLVKYITQAPDFSGFRDPAKGGIAAKGQFDKGADVIFHSAGATGTGVIEAAAATGKQAIGVDSDQYNQPGLAAVRDHILTSMVKRVDVAVFDFAAQVKAGRFSAGTRIYDLSNRGVGYTTSGGEVDDIADELNALEKEIAEGRIKVPEKP</sequence>
<dbReference type="AlphaFoldDB" id="A0A9W6IAI4"/>
<dbReference type="PANTHER" id="PTHR34296:SF2">
    <property type="entry name" value="ABC TRANSPORTER GUANOSINE-BINDING PROTEIN NUPN"/>
    <property type="match status" value="1"/>
</dbReference>
<dbReference type="PROSITE" id="PS51257">
    <property type="entry name" value="PROKAR_LIPOPROTEIN"/>
    <property type="match status" value="1"/>
</dbReference>
<dbReference type="InterPro" id="IPR003760">
    <property type="entry name" value="PnrA-like"/>
</dbReference>
<keyword evidence="4 7" id="KW-0732">Signal</keyword>
<accession>A0A9W6IAI4</accession>
<evidence type="ECO:0000256" key="5">
    <source>
        <dbReference type="ARBA" id="ARBA00023136"/>
    </source>
</evidence>
<keyword evidence="10" id="KW-1185">Reference proteome</keyword>
<dbReference type="CDD" id="cd06354">
    <property type="entry name" value="PBP1_PrnA-like"/>
    <property type="match status" value="1"/>
</dbReference>
<comment type="subcellular location">
    <subcellularLocation>
        <location evidence="1">Cell membrane</location>
        <topology evidence="1">Lipid-anchor</topology>
    </subcellularLocation>
</comment>
<comment type="similarity">
    <text evidence="2">Belongs to the BMP lipoprotein family.</text>
</comment>
<protein>
    <submittedName>
        <fullName evidence="9">BMP family ABC transporter substrate-binding protein</fullName>
    </submittedName>
</protein>
<evidence type="ECO:0000259" key="8">
    <source>
        <dbReference type="Pfam" id="PF02608"/>
    </source>
</evidence>
<dbReference type="InterPro" id="IPR050957">
    <property type="entry name" value="BMP_lipoprotein"/>
</dbReference>
<dbReference type="SUPFAM" id="SSF53822">
    <property type="entry name" value="Periplasmic binding protein-like I"/>
    <property type="match status" value="1"/>
</dbReference>
<keyword evidence="6" id="KW-0449">Lipoprotein</keyword>
<evidence type="ECO:0000313" key="10">
    <source>
        <dbReference type="Proteomes" id="UP001143474"/>
    </source>
</evidence>
<feature type="domain" description="ABC transporter substrate-binding protein PnrA-like" evidence="8">
    <location>
        <begin position="41"/>
        <end position="344"/>
    </location>
</feature>
<dbReference type="InterPro" id="IPR028082">
    <property type="entry name" value="Peripla_BP_I"/>
</dbReference>
<dbReference type="Proteomes" id="UP001143474">
    <property type="component" value="Unassembled WGS sequence"/>
</dbReference>
<evidence type="ECO:0000256" key="7">
    <source>
        <dbReference type="SAM" id="SignalP"/>
    </source>
</evidence>